<dbReference type="SUPFAM" id="SSF159888">
    <property type="entry name" value="YdhG-like"/>
    <property type="match status" value="1"/>
</dbReference>
<feature type="domain" description="YdhG-like" evidence="1">
    <location>
        <begin position="21"/>
        <end position="123"/>
    </location>
</feature>
<accession>A0A1Y5P1J4</accession>
<gene>
    <name evidence="2" type="ORF">MIPYR_10142</name>
</gene>
<name>A0A1Y5P1J4_9MICO</name>
<evidence type="ECO:0000259" key="1">
    <source>
        <dbReference type="Pfam" id="PF08818"/>
    </source>
</evidence>
<proteinExistence type="predicted"/>
<dbReference type="AlphaFoldDB" id="A0A1Y5P1J4"/>
<protein>
    <recommendedName>
        <fullName evidence="1">YdhG-like domain-containing protein</fullName>
    </recommendedName>
</protein>
<dbReference type="Pfam" id="PF08818">
    <property type="entry name" value="DUF1801"/>
    <property type="match status" value="1"/>
</dbReference>
<sequence>MTDGDGRSVDEYLATLDEQTRADSETLIAMMRRISGLEPTLWNVGTIGFGTYHYKYATGREGDGHTIGFYPRKGKLTVYLMDGTARHEGMLAQLGSHSTTGYCVYIKRLSDVDLSVLEQIVADSYAFIEAKAADGPIREILWKESA</sequence>
<organism evidence="2">
    <name type="scientific">uncultured Microbacterium sp</name>
    <dbReference type="NCBI Taxonomy" id="191216"/>
    <lineage>
        <taxon>Bacteria</taxon>
        <taxon>Bacillati</taxon>
        <taxon>Actinomycetota</taxon>
        <taxon>Actinomycetes</taxon>
        <taxon>Micrococcales</taxon>
        <taxon>Microbacteriaceae</taxon>
        <taxon>Microbacterium</taxon>
        <taxon>environmental samples</taxon>
    </lineage>
</organism>
<evidence type="ECO:0000313" key="2">
    <source>
        <dbReference type="EMBL" id="SBS69961.1"/>
    </source>
</evidence>
<dbReference type="InterPro" id="IPR014922">
    <property type="entry name" value="YdhG-like"/>
</dbReference>
<dbReference type="RefSeq" id="WP_295572395.1">
    <property type="nucleotide sequence ID" value="NZ_FLQR01000001.1"/>
</dbReference>
<reference evidence="2" key="1">
    <citation type="submission" date="2016-03" db="EMBL/GenBank/DDBJ databases">
        <authorList>
            <person name="Ploux O."/>
        </authorList>
    </citation>
    <scope>NUCLEOTIDE SEQUENCE</scope>
    <source>
        <strain evidence="2">UC1</strain>
    </source>
</reference>
<dbReference type="EMBL" id="FLQR01000001">
    <property type="protein sequence ID" value="SBS69961.1"/>
    <property type="molecule type" value="Genomic_DNA"/>
</dbReference>